<dbReference type="AlphaFoldDB" id="A0A455ZFJ5"/>
<dbReference type="Gene3D" id="1.10.150.130">
    <property type="match status" value="1"/>
</dbReference>
<protein>
    <submittedName>
        <fullName evidence="3">Integrase</fullName>
    </submittedName>
</protein>
<dbReference type="GO" id="GO:0003677">
    <property type="term" value="F:DNA binding"/>
    <property type="evidence" value="ECO:0007669"/>
    <property type="project" value="UniProtKB-KW"/>
</dbReference>
<dbReference type="SUPFAM" id="SSF56349">
    <property type="entry name" value="DNA breaking-rejoining enzymes"/>
    <property type="match status" value="1"/>
</dbReference>
<reference evidence="3" key="7">
    <citation type="journal article" date="2017" name="Sci. Rep.">
        <title>Genomic features, phylogenetic relationships, and comparative genomics of Elizabethkingia anophelis strain EM361-97 isolated in Taiwan.</title>
        <authorList>
            <person name="Lin J.N."/>
            <person name="Lai C.H."/>
            <person name="Yang C.H."/>
            <person name="Huang Y.H."/>
            <person name="Lin H.H."/>
        </authorList>
    </citation>
    <scope>NUCLEOTIDE SEQUENCE</scope>
</reference>
<gene>
    <name evidence="3" type="primary">ICEEaIII(1)_R26_84855_83566</name>
</gene>
<dbReference type="Gene3D" id="1.10.443.10">
    <property type="entry name" value="Intergrase catalytic core"/>
    <property type="match status" value="1"/>
</dbReference>
<dbReference type="InterPro" id="IPR010998">
    <property type="entry name" value="Integrase_recombinase_N"/>
</dbReference>
<evidence type="ECO:0000256" key="2">
    <source>
        <dbReference type="ARBA" id="ARBA00023172"/>
    </source>
</evidence>
<evidence type="ECO:0000256" key="1">
    <source>
        <dbReference type="ARBA" id="ARBA00023125"/>
    </source>
</evidence>
<dbReference type="GO" id="GO:0015074">
    <property type="term" value="P:DNA integration"/>
    <property type="evidence" value="ECO:0007669"/>
    <property type="project" value="InterPro"/>
</dbReference>
<name>A0A455ZFJ5_9FLAO</name>
<reference evidence="3" key="1">
    <citation type="journal article" date="2014" name="Genome Biol. Evol.">
        <title>Comparative genomic analysis of malaria mosquito vector-associated novel pathogen Elizabethkingia anophelis.</title>
        <authorList>
            <person name="Teo J."/>
            <person name="Tan S.Y."/>
            <person name="Liu Y."/>
            <person name="Tay M."/>
            <person name="Ding Y."/>
            <person name="Li Y."/>
            <person name="Kjelleberg S."/>
            <person name="Givskov M."/>
            <person name="Lin R.T."/>
            <person name="Yang L."/>
        </authorList>
    </citation>
    <scope>NUCLEOTIDE SEQUENCE</scope>
</reference>
<reference evidence="3" key="4">
    <citation type="journal article" date="2016" name="Sci. Rep.">
        <title>Genomic epidemiology and global diversity of the emerging bacterial pathogen Elizabethkingia anophelis.</title>
        <authorList>
            <person name="Breurec S."/>
            <person name="Criscuolo A."/>
            <person name="Diancourt L."/>
            <person name="Rendueles O."/>
            <person name="Vandenbogaert M."/>
            <person name="Passet V."/>
            <person name="Caro V."/>
            <person name="Rocha E.P."/>
            <person name="Touchon M."/>
            <person name="Brisse S."/>
        </authorList>
    </citation>
    <scope>NUCLEOTIDE SEQUENCE</scope>
</reference>
<reference evidence="3" key="3">
    <citation type="journal article" date="2016" name="Genome Announc.">
        <title>Complete Genome Sequences of Four Strains from the 2015-2016 Elizabethkingia anophelis Outbreak.</title>
        <authorList>
            <person name="Nicholson A.C."/>
            <person name="Whitney A.M."/>
            <person name="Emery B.D."/>
            <person name="Bell M.E."/>
            <person name="Gartin J.T."/>
            <person name="Humrighouse B.W."/>
            <person name="Loparev V.N."/>
            <person name="Batra D."/>
            <person name="Sheth M."/>
            <person name="Rowe L.A."/>
            <person name="Juieng P."/>
            <person name="Knipe K."/>
            <person name="Gulvik C."/>
            <person name="McQuiston J.R."/>
        </authorList>
    </citation>
    <scope>NUCLEOTIDE SEQUENCE</scope>
</reference>
<dbReference type="RefSeq" id="WP_009092164.1">
    <property type="nucleotide sequence ID" value="NZ_CBCRWW010000009.1"/>
</dbReference>
<keyword evidence="1" id="KW-0238">DNA-binding</keyword>
<dbReference type="InterPro" id="IPR011010">
    <property type="entry name" value="DNA_brk_join_enz"/>
</dbReference>
<reference evidence="3" key="2">
    <citation type="journal article" date="2014" name="PLoS ONE">
        <title>Insights from the genome annotation of Elizabethkingia anophelis from the malaria vector Anopheles gambiae.</title>
        <authorList>
            <person name="Kukutla P."/>
            <person name="Lindberg B.G."/>
            <person name="Pei D."/>
            <person name="Rayl M."/>
            <person name="Yu W."/>
            <person name="Steritz M."/>
            <person name="Faye I."/>
            <person name="Xu J."/>
        </authorList>
    </citation>
    <scope>NUCLEOTIDE SEQUENCE</scope>
</reference>
<organism evidence="3">
    <name type="scientific">Elizabethkingia anophelis</name>
    <dbReference type="NCBI Taxonomy" id="1117645"/>
    <lineage>
        <taxon>Bacteria</taxon>
        <taxon>Pseudomonadati</taxon>
        <taxon>Bacteroidota</taxon>
        <taxon>Flavobacteriia</taxon>
        <taxon>Flavobacteriales</taxon>
        <taxon>Weeksellaceae</taxon>
        <taxon>Elizabethkingia</taxon>
    </lineage>
</organism>
<sequence length="429" mass="49878">MIKIKYYVRGESDEGKIPIHIRVTNGRAFDLKARTKETCLLSDWDSETGLMKERYYSEVKGRMVERRDAQTRVAVLNSKNVNTRLRDLESRIEDSFKENEGISFNTQWLKDIISPPVVEENNIPDDFIAYCDIFIEQKKHSISRSYIIKINTIKSIIAEFLKHYKRRVLKLCDINMQFGVDFESFSLEVMGYSKNYIERNLKFIKTIAYHAEMNGIELNPQIKNIKSRGEKTVFQVLSFEELDQLENTDIEEGSLQDARDWLLISCYTGQRVSDFMRFSTDMISSSINKNGDEVYFLNFVQQKTQNTIHLPIHRKVLGILDKRKGNFPKGMSEQHYNELIKRVCKDAGIDELCYGGVNNNGRKVFKEYPKYELVTSHIGRRSFASNHYGRIPTPLLMTATGHGTEQMFLKYIGKIDNQKSNALADYFYG</sequence>
<reference evidence="3" key="5">
    <citation type="journal article" date="2017" name="Genome Announc.">
        <title>Complete Circularized Genome Sequences of Four Strains of Elizabethkingia anophelis, Including Two Novel Strains Isolated from Wild-Caught Anopheles sinensis.</title>
        <authorList>
            <person name="Pei D."/>
            <person name="Nicholson A.C."/>
            <person name="Jiang J."/>
            <person name="Chen H."/>
            <person name="Whitney A.M."/>
            <person name="Villarma A."/>
            <person name="Bell M."/>
            <person name="Humrighouse B."/>
            <person name="Rowe L.A."/>
            <person name="Sheth M."/>
            <person name="Batra D."/>
            <person name="Juieng P."/>
            <person name="Loparev V.N."/>
            <person name="McQuiston J.R."/>
            <person name="Lan Y."/>
            <person name="Ma Y."/>
            <person name="Xu J."/>
        </authorList>
    </citation>
    <scope>NUCLEOTIDE SEQUENCE</scope>
</reference>
<keyword evidence="2" id="KW-0233">DNA recombination</keyword>
<dbReference type="GeneID" id="56686130"/>
<dbReference type="InterPro" id="IPR013762">
    <property type="entry name" value="Integrase-like_cat_sf"/>
</dbReference>
<accession>A0A455ZFJ5</accession>
<reference evidence="3" key="6">
    <citation type="journal article" date="2017" name="Nat. Commun.">
        <title>Evolutionary dynamics and genomic features of the Elizabethkingia anophelis 2015 to 2016 Wisconsin outbreak strain.</title>
        <authorList>
            <person name="Perrin A."/>
            <person name="Larsonneur E."/>
            <person name="Nicholson A.C."/>
            <person name="Edwards D.J."/>
            <person name="Gundlach K.M."/>
            <person name="Whitney A.M."/>
            <person name="Gulvik C.A."/>
            <person name="Bell M.E."/>
            <person name="Rendueles O."/>
            <person name="Cury J."/>
            <person name="Hugon P."/>
            <person name="Clermont D."/>
            <person name="Enouf V."/>
            <person name="Loparev V."/>
            <person name="Juieng P."/>
            <person name="Monson T."/>
            <person name="Warshauer D."/>
            <person name="Elbadawi L.I."/>
            <person name="Walters M.S."/>
            <person name="Crist M.B."/>
            <person name="Noble-Wang J."/>
            <person name="Borlaug G."/>
            <person name="Rocha E.P.C."/>
            <person name="Criscuolo A."/>
            <person name="Touchon M."/>
            <person name="Davis J.P."/>
            <person name="Holt K.E."/>
            <person name="McQuiston J.R."/>
            <person name="Brisse S."/>
        </authorList>
    </citation>
    <scope>NUCLEOTIDE SEQUENCE</scope>
</reference>
<reference evidence="3" key="8">
    <citation type="journal article" date="2018" name="J. ISSAAS">
        <title>In Silico Identification of Three Types of Integrative and Conjugative Elements (ICEs) in Elizabethkingia anophelis Strains Isolated from Around the World.</title>
        <authorList>
            <person name="Xu J."/>
            <person name="Pei D."/>
            <person name="Nicholson A."/>
            <person name="Lan Y."/>
            <person name="Xia Q."/>
        </authorList>
    </citation>
    <scope>NUCLEOTIDE SEQUENCE</scope>
</reference>
<dbReference type="GO" id="GO:0006310">
    <property type="term" value="P:DNA recombination"/>
    <property type="evidence" value="ECO:0007669"/>
    <property type="project" value="UniProtKB-KW"/>
</dbReference>
<proteinExistence type="predicted"/>
<evidence type="ECO:0000313" key="3">
    <source>
        <dbReference type="EMBL" id="DAC75530.1"/>
    </source>
</evidence>
<dbReference type="EMBL" id="BK010606">
    <property type="protein sequence ID" value="DAC75530.1"/>
    <property type="molecule type" value="Genomic_DNA"/>
</dbReference>